<feature type="transmembrane region" description="Helical" evidence="1">
    <location>
        <begin position="172"/>
        <end position="191"/>
    </location>
</feature>
<evidence type="ECO:0000313" key="2">
    <source>
        <dbReference type="EMBL" id="MDA0142467.1"/>
    </source>
</evidence>
<keyword evidence="3" id="KW-1185">Reference proteome</keyword>
<proteinExistence type="predicted"/>
<keyword evidence="1" id="KW-0472">Membrane</keyword>
<keyword evidence="1" id="KW-1133">Transmembrane helix</keyword>
<dbReference type="RefSeq" id="WP_202952558.1">
    <property type="nucleotide sequence ID" value="NZ_JAPCID010000092.1"/>
</dbReference>
<keyword evidence="1" id="KW-0812">Transmembrane</keyword>
<evidence type="ECO:0008006" key="4">
    <source>
        <dbReference type="Google" id="ProtNLM"/>
    </source>
</evidence>
<comment type="caution">
    <text evidence="2">The sequence shown here is derived from an EMBL/GenBank/DDBJ whole genome shotgun (WGS) entry which is preliminary data.</text>
</comment>
<feature type="transmembrane region" description="Helical" evidence="1">
    <location>
        <begin position="225"/>
        <end position="244"/>
    </location>
</feature>
<reference evidence="2" key="1">
    <citation type="submission" date="2022-10" db="EMBL/GenBank/DDBJ databases">
        <title>The WGS of Solirubrobacter sp. CPCC 204708.</title>
        <authorList>
            <person name="Jiang Z."/>
        </authorList>
    </citation>
    <scope>NUCLEOTIDE SEQUENCE</scope>
    <source>
        <strain evidence="2">CPCC 204708</strain>
    </source>
</reference>
<dbReference type="Proteomes" id="UP001147700">
    <property type="component" value="Unassembled WGS sequence"/>
</dbReference>
<sequence length="249" mass="26026">MGELFARTCAAEWTRLWSVRSTWWFLAAAWAMMHGIALMAGVSTAGQPDPPVGDPAWGIAPIVVLPAQFALLAVAVTAVTAEYATGGIVPTLQWTPRRSVLFWARVVVTTAVATVLGVAFAFTCGLVGWVAARPILDLEGAGVLGTVAFVLLAGTLLSVGLGFLLRSTAGGLVGVFLLLLVLPALLPQFGYEWLTEIADVLPGTSAIFLLTEEPSGRGLTERGSVVLMLVWAVGALAGGWARLVRDDAG</sequence>
<feature type="transmembrane region" description="Helical" evidence="1">
    <location>
        <begin position="143"/>
        <end position="165"/>
    </location>
</feature>
<organism evidence="2 3">
    <name type="scientific">Solirubrobacter deserti</name>
    <dbReference type="NCBI Taxonomy" id="2282478"/>
    <lineage>
        <taxon>Bacteria</taxon>
        <taxon>Bacillati</taxon>
        <taxon>Actinomycetota</taxon>
        <taxon>Thermoleophilia</taxon>
        <taxon>Solirubrobacterales</taxon>
        <taxon>Solirubrobacteraceae</taxon>
        <taxon>Solirubrobacter</taxon>
    </lineage>
</organism>
<accession>A0ABT4RV60</accession>
<gene>
    <name evidence="2" type="ORF">OJ962_33595</name>
</gene>
<name>A0ABT4RV60_9ACTN</name>
<evidence type="ECO:0000313" key="3">
    <source>
        <dbReference type="Proteomes" id="UP001147700"/>
    </source>
</evidence>
<dbReference type="EMBL" id="JAPCID010000092">
    <property type="protein sequence ID" value="MDA0142467.1"/>
    <property type="molecule type" value="Genomic_DNA"/>
</dbReference>
<protein>
    <recommendedName>
        <fullName evidence="4">ABC transporter permease</fullName>
    </recommendedName>
</protein>
<feature type="transmembrane region" description="Helical" evidence="1">
    <location>
        <begin position="102"/>
        <end position="131"/>
    </location>
</feature>
<feature type="transmembrane region" description="Helical" evidence="1">
    <location>
        <begin position="23"/>
        <end position="45"/>
    </location>
</feature>
<feature type="transmembrane region" description="Helical" evidence="1">
    <location>
        <begin position="57"/>
        <end position="81"/>
    </location>
</feature>
<evidence type="ECO:0000256" key="1">
    <source>
        <dbReference type="SAM" id="Phobius"/>
    </source>
</evidence>